<dbReference type="SUPFAM" id="SSF51735">
    <property type="entry name" value="NAD(P)-binding Rossmann-fold domains"/>
    <property type="match status" value="1"/>
</dbReference>
<reference evidence="5 6" key="1">
    <citation type="submission" date="2018-02" db="EMBL/GenBank/DDBJ databases">
        <title>Genomic Encyclopedia of Archaeal and Bacterial Type Strains, Phase II (KMG-II): from individual species to whole genera.</title>
        <authorList>
            <person name="Goeker M."/>
        </authorList>
    </citation>
    <scope>NUCLEOTIDE SEQUENCE [LARGE SCALE GENOMIC DNA]</scope>
    <source>
        <strain evidence="5 6">DSM 3808</strain>
    </source>
</reference>
<organism evidence="5 6">
    <name type="scientific">Lacrimispora xylanisolvens</name>
    <dbReference type="NCBI Taxonomy" id="384636"/>
    <lineage>
        <taxon>Bacteria</taxon>
        <taxon>Bacillati</taxon>
        <taxon>Bacillota</taxon>
        <taxon>Clostridia</taxon>
        <taxon>Lachnospirales</taxon>
        <taxon>Lachnospiraceae</taxon>
        <taxon>Lacrimispora</taxon>
    </lineage>
</organism>
<dbReference type="PANTHER" id="PTHR43401:SF2">
    <property type="entry name" value="L-THREONINE 3-DEHYDROGENASE"/>
    <property type="match status" value="1"/>
</dbReference>
<dbReference type="PANTHER" id="PTHR43401">
    <property type="entry name" value="L-THREONINE 3-DEHYDROGENASE"/>
    <property type="match status" value="1"/>
</dbReference>
<dbReference type="Proteomes" id="UP000237749">
    <property type="component" value="Unassembled WGS sequence"/>
</dbReference>
<evidence type="ECO:0000256" key="2">
    <source>
        <dbReference type="ARBA" id="ARBA00022833"/>
    </source>
</evidence>
<keyword evidence="2" id="KW-0862">Zinc</keyword>
<dbReference type="InterPro" id="IPR013149">
    <property type="entry name" value="ADH-like_C"/>
</dbReference>
<dbReference type="Gene3D" id="3.90.180.10">
    <property type="entry name" value="Medium-chain alcohol dehydrogenases, catalytic domain"/>
    <property type="match status" value="1"/>
</dbReference>
<protein>
    <submittedName>
        <fullName evidence="5">2-desacetyl-2-hydroxyethyl bacteriochlorophyllide A dehydrogenase</fullName>
    </submittedName>
</protein>
<accession>A0A2S6HYD4</accession>
<dbReference type="InterPro" id="IPR050129">
    <property type="entry name" value="Zn_alcohol_dh"/>
</dbReference>
<dbReference type="InterPro" id="IPR020843">
    <property type="entry name" value="ER"/>
</dbReference>
<dbReference type="AlphaFoldDB" id="A0A2S6HYD4"/>
<dbReference type="RefSeq" id="WP_104433523.1">
    <property type="nucleotide sequence ID" value="NZ_PTJA01000001.1"/>
</dbReference>
<dbReference type="InterPro" id="IPR036291">
    <property type="entry name" value="NAD(P)-bd_dom_sf"/>
</dbReference>
<comment type="caution">
    <text evidence="5">The sequence shown here is derived from an EMBL/GenBank/DDBJ whole genome shotgun (WGS) entry which is preliminary data.</text>
</comment>
<keyword evidence="1" id="KW-0479">Metal-binding</keyword>
<dbReference type="Gene3D" id="3.40.50.720">
    <property type="entry name" value="NAD(P)-binding Rossmann-like Domain"/>
    <property type="match status" value="1"/>
</dbReference>
<evidence type="ECO:0000313" key="6">
    <source>
        <dbReference type="Proteomes" id="UP000237749"/>
    </source>
</evidence>
<gene>
    <name evidence="5" type="ORF">BXY41_101126</name>
</gene>
<dbReference type="InterPro" id="IPR013154">
    <property type="entry name" value="ADH-like_N"/>
</dbReference>
<dbReference type="Pfam" id="PF08240">
    <property type="entry name" value="ADH_N"/>
    <property type="match status" value="1"/>
</dbReference>
<feature type="domain" description="Enoyl reductase (ER)" evidence="4">
    <location>
        <begin position="7"/>
        <end position="336"/>
    </location>
</feature>
<dbReference type="SUPFAM" id="SSF50129">
    <property type="entry name" value="GroES-like"/>
    <property type="match status" value="1"/>
</dbReference>
<dbReference type="Pfam" id="PF00107">
    <property type="entry name" value="ADH_zinc_N"/>
    <property type="match status" value="1"/>
</dbReference>
<keyword evidence="3" id="KW-0560">Oxidoreductase</keyword>
<evidence type="ECO:0000256" key="3">
    <source>
        <dbReference type="ARBA" id="ARBA00023002"/>
    </source>
</evidence>
<dbReference type="EMBL" id="PTJA01000001">
    <property type="protein sequence ID" value="PPK83068.1"/>
    <property type="molecule type" value="Genomic_DNA"/>
</dbReference>
<dbReference type="SMART" id="SM00829">
    <property type="entry name" value="PKS_ER"/>
    <property type="match status" value="1"/>
</dbReference>
<dbReference type="OrthoDB" id="9787435at2"/>
<dbReference type="InterPro" id="IPR011032">
    <property type="entry name" value="GroES-like_sf"/>
</dbReference>
<sequence length="340" mass="36877">MKAIYINAPGEVVVKETQIPVRKSGEALLKVLYGGICGSDLGSYKGTFAYFDYPRIPGHEFSAEIVEIDENSQGLKPGMIVTCNPYFNCGTCYSCSQGIVNACQDNHTMGCQMDGAFSEYITMPVERIYEGKGLDPKVLAAIEPFCISYHGVSRADVRPMEKVLVVGAGTIGILAAIAAKAKGAVVYISDVSEGKLKLAQSFGVDGTILNSSPMHFVNEVERITNGNGFDVTIEAVGLPSTFQNCIDAACFGGRVVVIGVGKKNLDFNFTLIQKKELNVFGSRNALKKDFIELIDLVKSGEILLDQIITDTYSLEDAPRAFEDFANNPGNMLKVMIDFRK</sequence>
<evidence type="ECO:0000313" key="5">
    <source>
        <dbReference type="EMBL" id="PPK83068.1"/>
    </source>
</evidence>
<dbReference type="GO" id="GO:0046872">
    <property type="term" value="F:metal ion binding"/>
    <property type="evidence" value="ECO:0007669"/>
    <property type="project" value="UniProtKB-KW"/>
</dbReference>
<evidence type="ECO:0000259" key="4">
    <source>
        <dbReference type="SMART" id="SM00829"/>
    </source>
</evidence>
<name>A0A2S6HYD4_9FIRM</name>
<dbReference type="GO" id="GO:0016491">
    <property type="term" value="F:oxidoreductase activity"/>
    <property type="evidence" value="ECO:0007669"/>
    <property type="project" value="UniProtKB-KW"/>
</dbReference>
<evidence type="ECO:0000256" key="1">
    <source>
        <dbReference type="ARBA" id="ARBA00022723"/>
    </source>
</evidence>
<proteinExistence type="predicted"/>
<keyword evidence="6" id="KW-1185">Reference proteome</keyword>